<organism evidence="10 11">
    <name type="scientific">Actinomadura nitritigenes</name>
    <dbReference type="NCBI Taxonomy" id="134602"/>
    <lineage>
        <taxon>Bacteria</taxon>
        <taxon>Bacillati</taxon>
        <taxon>Actinomycetota</taxon>
        <taxon>Actinomycetes</taxon>
        <taxon>Streptosporangiales</taxon>
        <taxon>Thermomonosporaceae</taxon>
        <taxon>Actinomadura</taxon>
    </lineage>
</organism>
<evidence type="ECO:0000256" key="2">
    <source>
        <dbReference type="ARBA" id="ARBA00022525"/>
    </source>
</evidence>
<proteinExistence type="predicted"/>
<dbReference type="PANTHER" id="PTHR38050">
    <property type="match status" value="1"/>
</dbReference>
<dbReference type="InterPro" id="IPR043595">
    <property type="entry name" value="FaeB/C/D"/>
</dbReference>
<sequence>MRPHSLIARRTSTLFRARNLAAAAALTCTALAVPAVAPAPPARADALPPDQITITVGGAPAYRLDGGLLSGGIAVLDATPDYNTTKVQGQGTLRGAEGGKATVRFALSRTLAGLSGTFGLQDPAAGVEVSANVAGGVRAPSDGTVTWQGQGTVRLGGRSSTRTVGFTVRDRHPDPGDHAIHLLHAGMPRVAILRLPDGYDGRPLPALFHFPGLFETPLFAEFFGRMADYARTRGFIMITPEHHGTGWQGVAGGQPGQDVDDPGYVSALQDVLVRRFHADPRRLYASGMSNGGFFTSKLACENKRFAAFAPVSGQLQDQGACHPGRAVPMVMIHGDADPIVPYATATAAAPFWARNNGCRTTTTDTGLPDTHPSDGTTVTEHAYDGCPAGAPVILYQVKGGGHNWPGGTPYLGPLLGGTTQDIDANAVIWNFVSRFRLA</sequence>
<gene>
    <name evidence="10" type="ORF">J4557_26740</name>
</gene>
<protein>
    <submittedName>
        <fullName evidence="10">Prolyl oligopeptidase family serine peptidase</fullName>
    </submittedName>
</protein>
<reference evidence="10 11" key="1">
    <citation type="submission" date="2021-03" db="EMBL/GenBank/DDBJ databases">
        <authorList>
            <person name="Kanchanasin P."/>
            <person name="Saeng-In P."/>
            <person name="Phongsopitanun W."/>
            <person name="Yuki M."/>
            <person name="Kudo T."/>
            <person name="Ohkuma M."/>
            <person name="Tanasupawat S."/>
        </authorList>
    </citation>
    <scope>NUCLEOTIDE SEQUENCE [LARGE SCALE GENOMIC DNA]</scope>
    <source>
        <strain evidence="10 11">L46</strain>
    </source>
</reference>
<dbReference type="Pfam" id="PF00326">
    <property type="entry name" value="Peptidase_S9"/>
    <property type="match status" value="1"/>
</dbReference>
<evidence type="ECO:0000313" key="11">
    <source>
        <dbReference type="Proteomes" id="UP000666915"/>
    </source>
</evidence>
<evidence type="ECO:0000256" key="8">
    <source>
        <dbReference type="SAM" id="SignalP"/>
    </source>
</evidence>
<name>A0ABS3R6A8_9ACTN</name>
<feature type="chain" id="PRO_5046228287" evidence="8">
    <location>
        <begin position="33"/>
        <end position="438"/>
    </location>
</feature>
<evidence type="ECO:0000313" key="10">
    <source>
        <dbReference type="EMBL" id="MBO2441129.1"/>
    </source>
</evidence>
<accession>A0ABS3R6A8</accession>
<feature type="signal peptide" evidence="8">
    <location>
        <begin position="1"/>
        <end position="32"/>
    </location>
</feature>
<dbReference type="RefSeq" id="WP_208269478.1">
    <property type="nucleotide sequence ID" value="NZ_BAAAGM010000013.1"/>
</dbReference>
<evidence type="ECO:0000256" key="1">
    <source>
        <dbReference type="ARBA" id="ARBA00004613"/>
    </source>
</evidence>
<dbReference type="InterPro" id="IPR029058">
    <property type="entry name" value="AB_hydrolase_fold"/>
</dbReference>
<evidence type="ECO:0000256" key="7">
    <source>
        <dbReference type="ARBA" id="ARBA00023326"/>
    </source>
</evidence>
<dbReference type="PANTHER" id="PTHR38050:SF2">
    <property type="entry name" value="FERULOYL ESTERASE C-RELATED"/>
    <property type="match status" value="1"/>
</dbReference>
<evidence type="ECO:0000259" key="9">
    <source>
        <dbReference type="Pfam" id="PF00326"/>
    </source>
</evidence>
<dbReference type="SUPFAM" id="SSF53474">
    <property type="entry name" value="alpha/beta-Hydrolases"/>
    <property type="match status" value="1"/>
</dbReference>
<evidence type="ECO:0000256" key="3">
    <source>
        <dbReference type="ARBA" id="ARBA00022651"/>
    </source>
</evidence>
<feature type="domain" description="Peptidase S9 prolyl oligopeptidase catalytic" evidence="9">
    <location>
        <begin position="227"/>
        <end position="313"/>
    </location>
</feature>
<evidence type="ECO:0000256" key="4">
    <source>
        <dbReference type="ARBA" id="ARBA00022729"/>
    </source>
</evidence>
<keyword evidence="5" id="KW-0378">Hydrolase</keyword>
<keyword evidence="4 8" id="KW-0732">Signal</keyword>
<keyword evidence="7" id="KW-0624">Polysaccharide degradation</keyword>
<keyword evidence="11" id="KW-1185">Reference proteome</keyword>
<keyword evidence="6" id="KW-0119">Carbohydrate metabolism</keyword>
<evidence type="ECO:0000256" key="5">
    <source>
        <dbReference type="ARBA" id="ARBA00022801"/>
    </source>
</evidence>
<comment type="caution">
    <text evidence="10">The sequence shown here is derived from an EMBL/GenBank/DDBJ whole genome shotgun (WGS) entry which is preliminary data.</text>
</comment>
<dbReference type="Gene3D" id="3.40.50.1820">
    <property type="entry name" value="alpha/beta hydrolase"/>
    <property type="match status" value="1"/>
</dbReference>
<keyword evidence="3" id="KW-0858">Xylan degradation</keyword>
<comment type="subcellular location">
    <subcellularLocation>
        <location evidence="1">Secreted</location>
    </subcellularLocation>
</comment>
<evidence type="ECO:0000256" key="6">
    <source>
        <dbReference type="ARBA" id="ARBA00023277"/>
    </source>
</evidence>
<keyword evidence="2" id="KW-0964">Secreted</keyword>
<dbReference type="InterPro" id="IPR001375">
    <property type="entry name" value="Peptidase_S9_cat"/>
</dbReference>
<dbReference type="EMBL" id="JAGEOK010000017">
    <property type="protein sequence ID" value="MBO2441129.1"/>
    <property type="molecule type" value="Genomic_DNA"/>
</dbReference>
<dbReference type="Proteomes" id="UP000666915">
    <property type="component" value="Unassembled WGS sequence"/>
</dbReference>